<dbReference type="InterPro" id="IPR036291">
    <property type="entry name" value="NAD(P)-bd_dom_sf"/>
</dbReference>
<dbReference type="InterPro" id="IPR013154">
    <property type="entry name" value="ADH-like_N"/>
</dbReference>
<protein>
    <submittedName>
        <fullName evidence="3">NADPH:quinone reductase</fullName>
    </submittedName>
</protein>
<organism evidence="3 4">
    <name type="scientific">Ruoffia tabacinasalis</name>
    <dbReference type="NCBI Taxonomy" id="87458"/>
    <lineage>
        <taxon>Bacteria</taxon>
        <taxon>Bacillati</taxon>
        <taxon>Bacillota</taxon>
        <taxon>Bacilli</taxon>
        <taxon>Lactobacillales</taxon>
        <taxon>Aerococcaceae</taxon>
        <taxon>Ruoffia</taxon>
    </lineage>
</organism>
<dbReference type="GO" id="GO:0003960">
    <property type="term" value="F:quinone reductase (NADPH) activity"/>
    <property type="evidence" value="ECO:0007669"/>
    <property type="project" value="TreeGrafter"/>
</dbReference>
<dbReference type="AlphaFoldDB" id="A0A5R9EHA7"/>
<dbReference type="FunFam" id="3.40.50.720:FF:000244">
    <property type="entry name" value="quinone oxidoreductase"/>
    <property type="match status" value="1"/>
</dbReference>
<dbReference type="PROSITE" id="PS50175">
    <property type="entry name" value="ASP_PROT_RETROV"/>
    <property type="match status" value="1"/>
</dbReference>
<dbReference type="SUPFAM" id="SSF50129">
    <property type="entry name" value="GroES-like"/>
    <property type="match status" value="1"/>
</dbReference>
<dbReference type="InterPro" id="IPR013149">
    <property type="entry name" value="ADH-like_C"/>
</dbReference>
<dbReference type="PANTHER" id="PTHR44154:SF1">
    <property type="entry name" value="QUINONE OXIDOREDUCTASE"/>
    <property type="match status" value="1"/>
</dbReference>
<dbReference type="GO" id="GO:0070402">
    <property type="term" value="F:NADPH binding"/>
    <property type="evidence" value="ECO:0007669"/>
    <property type="project" value="TreeGrafter"/>
</dbReference>
<dbReference type="Pfam" id="PF08240">
    <property type="entry name" value="ADH_N"/>
    <property type="match status" value="1"/>
</dbReference>
<keyword evidence="1" id="KW-0521">NADP</keyword>
<dbReference type="GO" id="GO:0003730">
    <property type="term" value="F:mRNA 3'-UTR binding"/>
    <property type="evidence" value="ECO:0007669"/>
    <property type="project" value="TreeGrafter"/>
</dbReference>
<dbReference type="GO" id="GO:0004190">
    <property type="term" value="F:aspartic-type endopeptidase activity"/>
    <property type="evidence" value="ECO:0007669"/>
    <property type="project" value="InterPro"/>
</dbReference>
<feature type="domain" description="Peptidase A2" evidence="2">
    <location>
        <begin position="183"/>
        <end position="261"/>
    </location>
</feature>
<accession>A0A5R9EHA7</accession>
<sequence>MSAVVVEEFGDYHNLLYKEVTEPEIARNQVKIKMEAVGVNPNESYVLTGNYNLFIPELPFTPGFDGAGVIEEIGDDVSNFQVGDRVFVGTFRKVNQSGTFAEKVAVDSDIVLPLPDNASFEQGAALGIPGFTAYHILFQRANLKAGETVFIHGATGGVGTLAVQMAKSIGATVIGTSSTEEGLQAILDNGADYAMNHLNDNNFDQLNEYTNGVGPDVIIEFLANKNLELDLQAIKTKGRIVVVGARDTIEISPRLILSRNINVLGASLPNLTEEDYTEASAGIIAMLEHDVINPIIGESVPLREVQKVHEDLLTRSGNGKSILKP</sequence>
<dbReference type="SUPFAM" id="SSF51735">
    <property type="entry name" value="NAD(P)-binding Rossmann-fold domains"/>
    <property type="match status" value="1"/>
</dbReference>
<reference evidence="3 4" key="1">
    <citation type="submission" date="2019-05" db="EMBL/GenBank/DDBJ databases">
        <title>The metagenome of a microbial culture collection derived from dairy environment covers the genomic content of the human microbiome.</title>
        <authorList>
            <person name="Roder T."/>
            <person name="Wuthrich D."/>
            <person name="Sattari Z."/>
            <person name="Von Ah U."/>
            <person name="Bar C."/>
            <person name="Ronchi F."/>
            <person name="Macpherson A.J."/>
            <person name="Ganal-Vonarburg S.C."/>
            <person name="Bruggmann R."/>
            <person name="Vergeres G."/>
        </authorList>
    </citation>
    <scope>NUCLEOTIDE SEQUENCE [LARGE SCALE GENOMIC DNA]</scope>
    <source>
        <strain evidence="3 4">FAM 24227</strain>
    </source>
</reference>
<dbReference type="GO" id="GO:0005829">
    <property type="term" value="C:cytosol"/>
    <property type="evidence" value="ECO:0007669"/>
    <property type="project" value="TreeGrafter"/>
</dbReference>
<proteinExistence type="predicted"/>
<dbReference type="InterPro" id="IPR001995">
    <property type="entry name" value="Peptidase_A2_cat"/>
</dbReference>
<dbReference type="CDD" id="cd08253">
    <property type="entry name" value="zeta_crystallin"/>
    <property type="match status" value="1"/>
</dbReference>
<evidence type="ECO:0000259" key="2">
    <source>
        <dbReference type="PROSITE" id="PS50175"/>
    </source>
</evidence>
<dbReference type="PANTHER" id="PTHR44154">
    <property type="entry name" value="QUINONE OXIDOREDUCTASE"/>
    <property type="match status" value="1"/>
</dbReference>
<dbReference type="InterPro" id="IPR051603">
    <property type="entry name" value="Zinc-ADH_QOR/CCCR"/>
</dbReference>
<dbReference type="OrthoDB" id="9792162at2"/>
<name>A0A5R9EHA7_9LACT</name>
<dbReference type="EMBL" id="VBSP01000001">
    <property type="protein sequence ID" value="TLQ49592.1"/>
    <property type="molecule type" value="Genomic_DNA"/>
</dbReference>
<evidence type="ECO:0000313" key="4">
    <source>
        <dbReference type="Proteomes" id="UP000306420"/>
    </source>
</evidence>
<dbReference type="Proteomes" id="UP000306420">
    <property type="component" value="Unassembled WGS sequence"/>
</dbReference>
<evidence type="ECO:0000313" key="3">
    <source>
        <dbReference type="EMBL" id="TLQ49592.1"/>
    </source>
</evidence>
<dbReference type="InterPro" id="IPR011032">
    <property type="entry name" value="GroES-like_sf"/>
</dbReference>
<dbReference type="Gene3D" id="3.40.50.720">
    <property type="entry name" value="NAD(P)-binding Rossmann-like Domain"/>
    <property type="match status" value="1"/>
</dbReference>
<comment type="caution">
    <text evidence="3">The sequence shown here is derived from an EMBL/GenBank/DDBJ whole genome shotgun (WGS) entry which is preliminary data.</text>
</comment>
<dbReference type="SMART" id="SM00829">
    <property type="entry name" value="PKS_ER"/>
    <property type="match status" value="1"/>
</dbReference>
<dbReference type="InterPro" id="IPR020843">
    <property type="entry name" value="ER"/>
</dbReference>
<dbReference type="GO" id="GO:0006508">
    <property type="term" value="P:proteolysis"/>
    <property type="evidence" value="ECO:0007669"/>
    <property type="project" value="InterPro"/>
</dbReference>
<dbReference type="Pfam" id="PF00107">
    <property type="entry name" value="ADH_zinc_N"/>
    <property type="match status" value="1"/>
</dbReference>
<evidence type="ECO:0000256" key="1">
    <source>
        <dbReference type="ARBA" id="ARBA00022857"/>
    </source>
</evidence>
<gene>
    <name evidence="3" type="ORF">FEZ33_00650</name>
</gene>
<dbReference type="Gene3D" id="3.90.180.10">
    <property type="entry name" value="Medium-chain alcohol dehydrogenases, catalytic domain"/>
    <property type="match status" value="1"/>
</dbReference>